<dbReference type="InterPro" id="IPR018820">
    <property type="entry name" value="BRE4-related_DUF2421"/>
</dbReference>
<protein>
    <recommendedName>
        <fullName evidence="11">DUF2421 domain-containing protein</fullName>
    </recommendedName>
</protein>
<keyword evidence="3 6" id="KW-1133">Transmembrane helix</keyword>
<organism evidence="9 10">
    <name type="scientific">Umbelopsis vinacea</name>
    <dbReference type="NCBI Taxonomy" id="44442"/>
    <lineage>
        <taxon>Eukaryota</taxon>
        <taxon>Fungi</taxon>
        <taxon>Fungi incertae sedis</taxon>
        <taxon>Mucoromycota</taxon>
        <taxon>Mucoromycotina</taxon>
        <taxon>Umbelopsidomycetes</taxon>
        <taxon>Umbelopsidales</taxon>
        <taxon>Umbelopsidaceae</taxon>
        <taxon>Umbelopsis</taxon>
    </lineage>
</organism>
<feature type="transmembrane region" description="Helical" evidence="6">
    <location>
        <begin position="79"/>
        <end position="96"/>
    </location>
</feature>
<feature type="domain" description="Integral membrane bound transporter" evidence="8">
    <location>
        <begin position="100"/>
        <end position="231"/>
    </location>
</feature>
<feature type="non-terminal residue" evidence="9">
    <location>
        <position position="463"/>
    </location>
</feature>
<evidence type="ECO:0000256" key="2">
    <source>
        <dbReference type="ARBA" id="ARBA00022692"/>
    </source>
</evidence>
<feature type="transmembrane region" description="Helical" evidence="6">
    <location>
        <begin position="156"/>
        <end position="174"/>
    </location>
</feature>
<proteinExistence type="predicted"/>
<keyword evidence="2 6" id="KW-0812">Transmembrane</keyword>
<dbReference type="PANTHER" id="PTHR37994">
    <property type="entry name" value="ARAE_2_N DOMAIN-CONTAINING PROTEIN-RELATED"/>
    <property type="match status" value="1"/>
</dbReference>
<dbReference type="OrthoDB" id="2364991at2759"/>
<feature type="domain" description="DUF2421" evidence="7">
    <location>
        <begin position="238"/>
        <end position="453"/>
    </location>
</feature>
<evidence type="ECO:0000313" key="10">
    <source>
        <dbReference type="Proteomes" id="UP000612746"/>
    </source>
</evidence>
<dbReference type="Proteomes" id="UP000612746">
    <property type="component" value="Unassembled WGS sequence"/>
</dbReference>
<feature type="transmembrane region" description="Helical" evidence="6">
    <location>
        <begin position="217"/>
        <end position="240"/>
    </location>
</feature>
<dbReference type="EMBL" id="JAEPRA010000016">
    <property type="protein sequence ID" value="KAG2174642.1"/>
    <property type="molecule type" value="Genomic_DNA"/>
</dbReference>
<feature type="compositionally biased region" description="Basic residues" evidence="5">
    <location>
        <begin position="9"/>
        <end position="21"/>
    </location>
</feature>
<keyword evidence="4 6" id="KW-0472">Membrane</keyword>
<dbReference type="PANTHER" id="PTHR37994:SF1">
    <property type="entry name" value="ER TRANSPORTER 6TM N-TERMINAL DOMAIN-CONTAINING PROTEIN"/>
    <property type="match status" value="1"/>
</dbReference>
<evidence type="ECO:0000256" key="4">
    <source>
        <dbReference type="ARBA" id="ARBA00023136"/>
    </source>
</evidence>
<feature type="transmembrane region" description="Helical" evidence="6">
    <location>
        <begin position="186"/>
        <end position="205"/>
    </location>
</feature>
<dbReference type="AlphaFoldDB" id="A0A8H7PIK6"/>
<evidence type="ECO:0000259" key="8">
    <source>
        <dbReference type="Pfam" id="PF13515"/>
    </source>
</evidence>
<dbReference type="Pfam" id="PF10334">
    <property type="entry name" value="BRE4"/>
    <property type="match status" value="1"/>
</dbReference>
<evidence type="ECO:0000256" key="3">
    <source>
        <dbReference type="ARBA" id="ARBA00022989"/>
    </source>
</evidence>
<comment type="caution">
    <text evidence="9">The sequence shown here is derived from an EMBL/GenBank/DDBJ whole genome shotgun (WGS) entry which is preliminary data.</text>
</comment>
<evidence type="ECO:0000256" key="6">
    <source>
        <dbReference type="SAM" id="Phobius"/>
    </source>
</evidence>
<sequence length="463" mass="52704">TSCQEPTLRRGRARSFQHPKPRATETISSNPEKDPVAHNPLDALQYRDPDAMLPSNRFEAFFHTIWEYRGIIYAPETEFAIRACIVVVLLCIPAFLPSSMEWYAGSRGEWAAVTALVWMGPRVGSNLFGMIVRSAGTVVGAIMSMVIWEISRGNPYGLAVLHFVFYLPCWYVFLNVSAPGKFWRTTGQFAMITNSLILGYTYQLISSGNDIPVYVIAYERAVTVLVGVVSATVLSVLPFPKNGRVELRLRMAKTISQLGSMYEAFLALLLEDSRHRAQYPALHNRKLFRKLAIGIRKQIIGEQVLFEQSKYEPPLRGKFPKHTYSKMLQIVDNMLNLLIEMEYSLEKIDRSWRRGLVHSTWRARRDLLAVVLTSIQLATNSLINKLPLPPTILRPTWARMRLTEHARLCPALQISHLGDVEYLCYSAYLMNSEQFCVEIEALLDCIRDLVGESNVSLWLKSNR</sequence>
<evidence type="ECO:0000256" key="1">
    <source>
        <dbReference type="ARBA" id="ARBA00004141"/>
    </source>
</evidence>
<evidence type="ECO:0000259" key="7">
    <source>
        <dbReference type="Pfam" id="PF10334"/>
    </source>
</evidence>
<evidence type="ECO:0000313" key="9">
    <source>
        <dbReference type="EMBL" id="KAG2174642.1"/>
    </source>
</evidence>
<dbReference type="InterPro" id="IPR049453">
    <property type="entry name" value="Memb_transporter_dom"/>
</dbReference>
<comment type="subcellular location">
    <subcellularLocation>
        <location evidence="1">Membrane</location>
        <topology evidence="1">Multi-pass membrane protein</topology>
    </subcellularLocation>
</comment>
<dbReference type="Pfam" id="PF13515">
    <property type="entry name" value="FUSC_2"/>
    <property type="match status" value="1"/>
</dbReference>
<evidence type="ECO:0000256" key="5">
    <source>
        <dbReference type="SAM" id="MobiDB-lite"/>
    </source>
</evidence>
<dbReference type="GO" id="GO:0016020">
    <property type="term" value="C:membrane"/>
    <property type="evidence" value="ECO:0007669"/>
    <property type="project" value="UniProtKB-SubCell"/>
</dbReference>
<evidence type="ECO:0008006" key="11">
    <source>
        <dbReference type="Google" id="ProtNLM"/>
    </source>
</evidence>
<reference evidence="9" key="1">
    <citation type="submission" date="2020-12" db="EMBL/GenBank/DDBJ databases">
        <title>Metabolic potential, ecology and presence of endohyphal bacteria is reflected in genomic diversity of Mucoromycotina.</title>
        <authorList>
            <person name="Muszewska A."/>
            <person name="Okrasinska A."/>
            <person name="Steczkiewicz K."/>
            <person name="Drgas O."/>
            <person name="Orlowska M."/>
            <person name="Perlinska-Lenart U."/>
            <person name="Aleksandrzak-Piekarczyk T."/>
            <person name="Szatraj K."/>
            <person name="Zielenkiewicz U."/>
            <person name="Pilsyk S."/>
            <person name="Malc E."/>
            <person name="Mieczkowski P."/>
            <person name="Kruszewska J.S."/>
            <person name="Biernat P."/>
            <person name="Pawlowska J."/>
        </authorList>
    </citation>
    <scope>NUCLEOTIDE SEQUENCE</scope>
    <source>
        <strain evidence="9">WA0000051536</strain>
    </source>
</reference>
<accession>A0A8H7PIK6</accession>
<feature type="transmembrane region" description="Helical" evidence="6">
    <location>
        <begin position="131"/>
        <end position="150"/>
    </location>
</feature>
<gene>
    <name evidence="9" type="ORF">INT44_006906</name>
</gene>
<name>A0A8H7PIK6_9FUNG</name>
<keyword evidence="10" id="KW-1185">Reference proteome</keyword>
<feature type="region of interest" description="Disordered" evidence="5">
    <location>
        <begin position="1"/>
        <end position="36"/>
    </location>
</feature>